<evidence type="ECO:0000313" key="5">
    <source>
        <dbReference type="EMBL" id="CAD7200667.1"/>
    </source>
</evidence>
<evidence type="ECO:0000256" key="3">
    <source>
        <dbReference type="SAM" id="SignalP"/>
    </source>
</evidence>
<dbReference type="InterPro" id="IPR016186">
    <property type="entry name" value="C-type_lectin-like/link_sf"/>
</dbReference>
<dbReference type="PANTHER" id="PTHR21407:SF3">
    <property type="entry name" value="LD12305P"/>
    <property type="match status" value="1"/>
</dbReference>
<accession>A0A7R8VLU8</accession>
<proteinExistence type="predicted"/>
<feature type="region of interest" description="Disordered" evidence="2">
    <location>
        <begin position="228"/>
        <end position="253"/>
    </location>
</feature>
<evidence type="ECO:0000259" key="4">
    <source>
        <dbReference type="PROSITE" id="PS50041"/>
    </source>
</evidence>
<evidence type="ECO:0000256" key="2">
    <source>
        <dbReference type="SAM" id="MobiDB-lite"/>
    </source>
</evidence>
<keyword evidence="3" id="KW-0732">Signal</keyword>
<reference evidence="5" key="1">
    <citation type="submission" date="2020-11" db="EMBL/GenBank/DDBJ databases">
        <authorList>
            <person name="Tran Van P."/>
        </authorList>
    </citation>
    <scope>NUCLEOTIDE SEQUENCE</scope>
</reference>
<feature type="domain" description="C-type lectin" evidence="4">
    <location>
        <begin position="213"/>
        <end position="286"/>
    </location>
</feature>
<organism evidence="5">
    <name type="scientific">Timema douglasi</name>
    <name type="common">Walking stick</name>
    <dbReference type="NCBI Taxonomy" id="61478"/>
    <lineage>
        <taxon>Eukaryota</taxon>
        <taxon>Metazoa</taxon>
        <taxon>Ecdysozoa</taxon>
        <taxon>Arthropoda</taxon>
        <taxon>Hexapoda</taxon>
        <taxon>Insecta</taxon>
        <taxon>Pterygota</taxon>
        <taxon>Neoptera</taxon>
        <taxon>Polyneoptera</taxon>
        <taxon>Phasmatodea</taxon>
        <taxon>Timematodea</taxon>
        <taxon>Timematoidea</taxon>
        <taxon>Timematidae</taxon>
        <taxon>Timema</taxon>
    </lineage>
</organism>
<evidence type="ECO:0000256" key="1">
    <source>
        <dbReference type="ARBA" id="ARBA00023157"/>
    </source>
</evidence>
<sequence>MLVRVVLFVVAVATLARAQFTSPAQPAGRNLEPPVPALCSQRVIHERFNGKGYFFSWKDPRTANTEEDWLGGRNYCRQRCMDLVSLETSAENEFIKRKIVEDFHRREELAPPLVCAFVLPSPHVHSHTDNLDADLVAHQLNPLDIVQEPPREGTLLGLLDERHCAEKGKRPLVLSEYISTCLGNVKYIWTSGRLCDFKGCDRPDLQPIHINGWFWTAELKKLAPTNNRVQNDWSHTGGLNRPQPDNREPQQGGAPENCLAVLNNFYQDGVHWHDVACHHRKPFVCEESDSLLKYVRFTNPNLRV</sequence>
<dbReference type="InterPro" id="IPR018378">
    <property type="entry name" value="C-type_lectin_CS"/>
</dbReference>
<dbReference type="PROSITE" id="PS00615">
    <property type="entry name" value="C_TYPE_LECTIN_1"/>
    <property type="match status" value="1"/>
</dbReference>
<dbReference type="InterPro" id="IPR001304">
    <property type="entry name" value="C-type_lectin-like"/>
</dbReference>
<feature type="signal peptide" evidence="3">
    <location>
        <begin position="1"/>
        <end position="18"/>
    </location>
</feature>
<name>A0A7R8VLU8_TIMDO</name>
<dbReference type="PANTHER" id="PTHR21407">
    <property type="entry name" value="RE43931P-RELATED"/>
    <property type="match status" value="1"/>
</dbReference>
<dbReference type="CDD" id="cd00037">
    <property type="entry name" value="CLECT"/>
    <property type="match status" value="1"/>
</dbReference>
<keyword evidence="1" id="KW-1015">Disulfide bond</keyword>
<protein>
    <recommendedName>
        <fullName evidence="4">C-type lectin domain-containing protein</fullName>
    </recommendedName>
</protein>
<dbReference type="Gene3D" id="3.10.100.10">
    <property type="entry name" value="Mannose-Binding Protein A, subunit A"/>
    <property type="match status" value="2"/>
</dbReference>
<dbReference type="AlphaFoldDB" id="A0A7R8VLU8"/>
<dbReference type="InterPro" id="IPR016187">
    <property type="entry name" value="CTDL_fold"/>
</dbReference>
<dbReference type="PROSITE" id="PS50041">
    <property type="entry name" value="C_TYPE_LECTIN_2"/>
    <property type="match status" value="1"/>
</dbReference>
<gene>
    <name evidence="5" type="ORF">TDIB3V08_LOCUS6880</name>
</gene>
<dbReference type="SUPFAM" id="SSF56436">
    <property type="entry name" value="C-type lectin-like"/>
    <property type="match status" value="1"/>
</dbReference>
<dbReference type="EMBL" id="OA567672">
    <property type="protein sequence ID" value="CAD7200667.1"/>
    <property type="molecule type" value="Genomic_DNA"/>
</dbReference>
<feature type="chain" id="PRO_5031035004" description="C-type lectin domain-containing protein" evidence="3">
    <location>
        <begin position="19"/>
        <end position="304"/>
    </location>
</feature>